<evidence type="ECO:0000313" key="2">
    <source>
        <dbReference type="Proteomes" id="UP000237105"/>
    </source>
</evidence>
<keyword evidence="2" id="KW-1185">Reference proteome</keyword>
<dbReference type="PANTHER" id="PTHR45657:SF5">
    <property type="entry name" value="PHOSPHATIDYLINOSITOL_PHOSPHATIDYLCHOLINE TRANSFER PROTEIN SFH6"/>
    <property type="match status" value="1"/>
</dbReference>
<name>A0A2P5CVT8_PARAD</name>
<dbReference type="OrthoDB" id="1708889at2759"/>
<proteinExistence type="predicted"/>
<sequence>MGGLLRAEPVFAFLYPNLKPTSISLLLTLPQPDTRKSPEGICARTFIVLTAFFMTLITLLHQLTCRVTGKLPNTLPNCDQNIPERTLVASNKEDYRPSSPTPTFTEADILSTVLKRLGELEEKVDTLQSKPSEMPSEKEELLNAAVCRVDALEAELIATKKALYEALMKQEELLAYIDRQEEARLQKKKSCW</sequence>
<dbReference type="PANTHER" id="PTHR45657">
    <property type="entry name" value="CRAL-TRIO DOMAIN-CONTAINING PROTEIN YKL091C-RELATED"/>
    <property type="match status" value="1"/>
</dbReference>
<accession>A0A2P5CVT8</accession>
<dbReference type="AlphaFoldDB" id="A0A2P5CVT8"/>
<gene>
    <name evidence="1" type="ORF">PanWU01x14_118430</name>
</gene>
<dbReference type="STRING" id="3476.A0A2P5CVT8"/>
<dbReference type="EMBL" id="JXTB01000090">
    <property type="protein sequence ID" value="PON65137.1"/>
    <property type="molecule type" value="Genomic_DNA"/>
</dbReference>
<reference evidence="2" key="1">
    <citation type="submission" date="2016-06" db="EMBL/GenBank/DDBJ databases">
        <title>Parallel loss of symbiosis genes in relatives of nitrogen-fixing non-legume Parasponia.</title>
        <authorList>
            <person name="Van Velzen R."/>
            <person name="Holmer R."/>
            <person name="Bu F."/>
            <person name="Rutten L."/>
            <person name="Van Zeijl A."/>
            <person name="Liu W."/>
            <person name="Santuari L."/>
            <person name="Cao Q."/>
            <person name="Sharma T."/>
            <person name="Shen D."/>
            <person name="Roswanjaya Y."/>
            <person name="Wardhani T."/>
            <person name="Kalhor M.S."/>
            <person name="Jansen J."/>
            <person name="Van den Hoogen J."/>
            <person name="Gungor B."/>
            <person name="Hartog M."/>
            <person name="Hontelez J."/>
            <person name="Verver J."/>
            <person name="Yang W.-C."/>
            <person name="Schijlen E."/>
            <person name="Repin R."/>
            <person name="Schilthuizen M."/>
            <person name="Schranz E."/>
            <person name="Heidstra R."/>
            <person name="Miyata K."/>
            <person name="Fedorova E."/>
            <person name="Kohlen W."/>
            <person name="Bisseling T."/>
            <person name="Smit S."/>
            <person name="Geurts R."/>
        </authorList>
    </citation>
    <scope>NUCLEOTIDE SEQUENCE [LARGE SCALE GENOMIC DNA]</scope>
    <source>
        <strain evidence="2">cv. WU1-14</strain>
    </source>
</reference>
<protein>
    <submittedName>
        <fullName evidence="1">Uncharacterized protein</fullName>
    </submittedName>
</protein>
<organism evidence="1 2">
    <name type="scientific">Parasponia andersonii</name>
    <name type="common">Sponia andersonii</name>
    <dbReference type="NCBI Taxonomy" id="3476"/>
    <lineage>
        <taxon>Eukaryota</taxon>
        <taxon>Viridiplantae</taxon>
        <taxon>Streptophyta</taxon>
        <taxon>Embryophyta</taxon>
        <taxon>Tracheophyta</taxon>
        <taxon>Spermatophyta</taxon>
        <taxon>Magnoliopsida</taxon>
        <taxon>eudicotyledons</taxon>
        <taxon>Gunneridae</taxon>
        <taxon>Pentapetalae</taxon>
        <taxon>rosids</taxon>
        <taxon>fabids</taxon>
        <taxon>Rosales</taxon>
        <taxon>Cannabaceae</taxon>
        <taxon>Parasponia</taxon>
    </lineage>
</organism>
<dbReference type="Proteomes" id="UP000237105">
    <property type="component" value="Unassembled WGS sequence"/>
</dbReference>
<evidence type="ECO:0000313" key="1">
    <source>
        <dbReference type="EMBL" id="PON65137.1"/>
    </source>
</evidence>
<dbReference type="InterPro" id="IPR051026">
    <property type="entry name" value="PI/PC_transfer"/>
</dbReference>
<comment type="caution">
    <text evidence="1">The sequence shown here is derived from an EMBL/GenBank/DDBJ whole genome shotgun (WGS) entry which is preliminary data.</text>
</comment>